<reference evidence="3" key="2">
    <citation type="journal article" date="2014" name="ISME J.">
        <title>Microbial stratification in low pH oxic and suboxic macroscopic growths along an acid mine drainage.</title>
        <authorList>
            <person name="Mendez-Garcia C."/>
            <person name="Mesa V."/>
            <person name="Sprenger R.R."/>
            <person name="Richter M."/>
            <person name="Diez M.S."/>
            <person name="Solano J."/>
            <person name="Bargiela R."/>
            <person name="Golyshina O.V."/>
            <person name="Manteca A."/>
            <person name="Ramos J.L."/>
            <person name="Gallego J.R."/>
            <person name="Llorente I."/>
            <person name="Martins Dos Santos V.A."/>
            <person name="Jensen O.N."/>
            <person name="Pelaez A.I."/>
            <person name="Sanchez J."/>
            <person name="Ferrer M."/>
        </authorList>
    </citation>
    <scope>NUCLEOTIDE SEQUENCE</scope>
</reference>
<dbReference type="PANTHER" id="PTHR43591">
    <property type="entry name" value="METHYLTRANSFERASE"/>
    <property type="match status" value="1"/>
</dbReference>
<accession>T1AHM8</accession>
<evidence type="ECO:0000256" key="1">
    <source>
        <dbReference type="SAM" id="MobiDB-lite"/>
    </source>
</evidence>
<reference evidence="3" key="1">
    <citation type="submission" date="2013-08" db="EMBL/GenBank/DDBJ databases">
        <authorList>
            <person name="Mendez C."/>
            <person name="Richter M."/>
            <person name="Ferrer M."/>
            <person name="Sanchez J."/>
        </authorList>
    </citation>
    <scope>NUCLEOTIDE SEQUENCE</scope>
</reference>
<evidence type="ECO:0000313" key="3">
    <source>
        <dbReference type="EMBL" id="EQD40514.1"/>
    </source>
</evidence>
<feature type="region of interest" description="Disordered" evidence="1">
    <location>
        <begin position="1"/>
        <end position="30"/>
    </location>
</feature>
<keyword evidence="3" id="KW-0808">Transferase</keyword>
<dbReference type="AlphaFoldDB" id="T1AHM8"/>
<comment type="caution">
    <text evidence="3">The sequence shown here is derived from an EMBL/GenBank/DDBJ whole genome shotgun (WGS) entry which is preliminary data.</text>
</comment>
<dbReference type="InterPro" id="IPR013216">
    <property type="entry name" value="Methyltransf_11"/>
</dbReference>
<dbReference type="EC" id="2.1.1.-" evidence="3"/>
<dbReference type="InterPro" id="IPR029063">
    <property type="entry name" value="SAM-dependent_MTases_sf"/>
</dbReference>
<dbReference type="PANTHER" id="PTHR43591:SF24">
    <property type="entry name" value="2-METHOXY-6-POLYPRENYL-1,4-BENZOQUINOL METHYLASE, MITOCHONDRIAL"/>
    <property type="match status" value="1"/>
</dbReference>
<dbReference type="EMBL" id="AUZY01009897">
    <property type="protein sequence ID" value="EQD40514.1"/>
    <property type="molecule type" value="Genomic_DNA"/>
</dbReference>
<proteinExistence type="predicted"/>
<protein>
    <submittedName>
        <fullName evidence="3">Methyltransferase type 11</fullName>
        <ecNumber evidence="3">2.1.1.-</ecNumber>
    </submittedName>
</protein>
<keyword evidence="3" id="KW-0489">Methyltransferase</keyword>
<dbReference type="Pfam" id="PF08241">
    <property type="entry name" value="Methyltransf_11"/>
    <property type="match status" value="1"/>
</dbReference>
<feature type="domain" description="Methyltransferase type 11" evidence="2">
    <location>
        <begin position="64"/>
        <end position="160"/>
    </location>
</feature>
<dbReference type="Gene3D" id="3.40.50.150">
    <property type="entry name" value="Vaccinia Virus protein VP39"/>
    <property type="match status" value="1"/>
</dbReference>
<dbReference type="SUPFAM" id="SSF53335">
    <property type="entry name" value="S-adenosyl-L-methionine-dependent methyltransferases"/>
    <property type="match status" value="1"/>
</dbReference>
<sequence>MSGKLPATQAGGHRSAQEGHPHAGHTGWSREDAIARLESPERRRSLDPERFWDRVGLSPGATVLEVGAGTGYFAIPAARRVGPTGRVYAVDISAELIELLEERKVSQRLPTLVPVRSTHERIPLPDAVASLVLLANVLHDVPDPTLTEARRLLAPEGRFVNLDWKKEGTPEGPPLEIRLTPREAEARLSVVGLSLKDSWEPGPHHYAQLFLLGGSP</sequence>
<organism evidence="3">
    <name type="scientific">mine drainage metagenome</name>
    <dbReference type="NCBI Taxonomy" id="410659"/>
    <lineage>
        <taxon>unclassified sequences</taxon>
        <taxon>metagenomes</taxon>
        <taxon>ecological metagenomes</taxon>
    </lineage>
</organism>
<dbReference type="CDD" id="cd02440">
    <property type="entry name" value="AdoMet_MTases"/>
    <property type="match status" value="1"/>
</dbReference>
<name>T1AHM8_9ZZZZ</name>
<evidence type="ECO:0000259" key="2">
    <source>
        <dbReference type="Pfam" id="PF08241"/>
    </source>
</evidence>
<dbReference type="GO" id="GO:0008757">
    <property type="term" value="F:S-adenosylmethionine-dependent methyltransferase activity"/>
    <property type="evidence" value="ECO:0007669"/>
    <property type="project" value="InterPro"/>
</dbReference>
<dbReference type="GO" id="GO:0032259">
    <property type="term" value="P:methylation"/>
    <property type="evidence" value="ECO:0007669"/>
    <property type="project" value="UniProtKB-KW"/>
</dbReference>
<gene>
    <name evidence="3" type="ORF">B1B_14894</name>
</gene>